<dbReference type="OrthoDB" id="165235at2"/>
<dbReference type="InterPro" id="IPR050639">
    <property type="entry name" value="SSR_resolvase"/>
</dbReference>
<evidence type="ECO:0000256" key="4">
    <source>
        <dbReference type="PIRSR" id="PIRSR606118-50"/>
    </source>
</evidence>
<dbReference type="InterPro" id="IPR006118">
    <property type="entry name" value="Recombinase_CS"/>
</dbReference>
<evidence type="ECO:0000259" key="6">
    <source>
        <dbReference type="PROSITE" id="PS51736"/>
    </source>
</evidence>
<dbReference type="PANTHER" id="PTHR30461">
    <property type="entry name" value="DNA-INVERTASE FROM LAMBDOID PROPHAGE"/>
    <property type="match status" value="1"/>
</dbReference>
<evidence type="ECO:0000256" key="5">
    <source>
        <dbReference type="PROSITE-ProRule" id="PRU10137"/>
    </source>
</evidence>
<dbReference type="InterPro" id="IPR011109">
    <property type="entry name" value="DNA_bind_recombinase_dom"/>
</dbReference>
<dbReference type="GO" id="GO:0015074">
    <property type="term" value="P:DNA integration"/>
    <property type="evidence" value="ECO:0007669"/>
    <property type="project" value="UniProtKB-KW"/>
</dbReference>
<dbReference type="eggNOG" id="COG1961">
    <property type="taxonomic scope" value="Bacteria"/>
</dbReference>
<reference evidence="8 9" key="1">
    <citation type="journal article" date="2011" name="Stand. Genomic Sci.">
        <title>Non-contiguous finished genome sequence and contextual data of the filamentous soil bacterium Ktedonobacter racemifer type strain (SOSP1-21).</title>
        <authorList>
            <person name="Chang Y.J."/>
            <person name="Land M."/>
            <person name="Hauser L."/>
            <person name="Chertkov O."/>
            <person name="Del Rio T.G."/>
            <person name="Nolan M."/>
            <person name="Copeland A."/>
            <person name="Tice H."/>
            <person name="Cheng J.F."/>
            <person name="Lucas S."/>
            <person name="Han C."/>
            <person name="Goodwin L."/>
            <person name="Pitluck S."/>
            <person name="Ivanova N."/>
            <person name="Ovchinikova G."/>
            <person name="Pati A."/>
            <person name="Chen A."/>
            <person name="Palaniappan K."/>
            <person name="Mavromatis K."/>
            <person name="Liolios K."/>
            <person name="Brettin T."/>
            <person name="Fiebig A."/>
            <person name="Rohde M."/>
            <person name="Abt B."/>
            <person name="Goker M."/>
            <person name="Detter J.C."/>
            <person name="Woyke T."/>
            <person name="Bristow J."/>
            <person name="Eisen J.A."/>
            <person name="Markowitz V."/>
            <person name="Hugenholtz P."/>
            <person name="Kyrpides N.C."/>
            <person name="Klenk H.P."/>
            <person name="Lapidus A."/>
        </authorList>
    </citation>
    <scope>NUCLEOTIDE SEQUENCE [LARGE SCALE GENOMIC DNA]</scope>
    <source>
        <strain evidence="9">DSM 44963</strain>
    </source>
</reference>
<dbReference type="SUPFAM" id="SSF53041">
    <property type="entry name" value="Resolvase-like"/>
    <property type="match status" value="1"/>
</dbReference>
<evidence type="ECO:0000256" key="2">
    <source>
        <dbReference type="ARBA" id="ARBA00023125"/>
    </source>
</evidence>
<dbReference type="Pfam" id="PF00239">
    <property type="entry name" value="Resolvase"/>
    <property type="match status" value="1"/>
</dbReference>
<evidence type="ECO:0000259" key="7">
    <source>
        <dbReference type="PROSITE" id="PS51737"/>
    </source>
</evidence>
<name>D6TQH8_KTERA</name>
<dbReference type="EMBL" id="ADVG01000002">
    <property type="protein sequence ID" value="EFH87645.1"/>
    <property type="molecule type" value="Genomic_DNA"/>
</dbReference>
<organism evidence="8 9">
    <name type="scientific">Ktedonobacter racemifer DSM 44963</name>
    <dbReference type="NCBI Taxonomy" id="485913"/>
    <lineage>
        <taxon>Bacteria</taxon>
        <taxon>Bacillati</taxon>
        <taxon>Chloroflexota</taxon>
        <taxon>Ktedonobacteria</taxon>
        <taxon>Ktedonobacterales</taxon>
        <taxon>Ktedonobacteraceae</taxon>
        <taxon>Ktedonobacter</taxon>
    </lineage>
</organism>
<evidence type="ECO:0000256" key="3">
    <source>
        <dbReference type="ARBA" id="ARBA00023172"/>
    </source>
</evidence>
<evidence type="ECO:0000313" key="8">
    <source>
        <dbReference type="EMBL" id="EFH87645.1"/>
    </source>
</evidence>
<accession>D6TQH8</accession>
<dbReference type="InterPro" id="IPR025827">
    <property type="entry name" value="Zn_ribbon_recom_dom"/>
</dbReference>
<dbReference type="STRING" id="485913.Krac_8989"/>
<gene>
    <name evidence="8" type="ORF">Krac_8989</name>
</gene>
<dbReference type="Proteomes" id="UP000004508">
    <property type="component" value="Unassembled WGS sequence"/>
</dbReference>
<proteinExistence type="predicted"/>
<dbReference type="Gene3D" id="3.40.50.1390">
    <property type="entry name" value="Resolvase, N-terminal catalytic domain"/>
    <property type="match status" value="1"/>
</dbReference>
<dbReference type="PROSITE" id="PS51737">
    <property type="entry name" value="RECOMBINASE_DNA_BIND"/>
    <property type="match status" value="1"/>
</dbReference>
<keyword evidence="1" id="KW-0229">DNA integration</keyword>
<dbReference type="SMART" id="SM00857">
    <property type="entry name" value="Resolvase"/>
    <property type="match status" value="1"/>
</dbReference>
<dbReference type="GO" id="GO:0003677">
    <property type="term" value="F:DNA binding"/>
    <property type="evidence" value="ECO:0007669"/>
    <property type="project" value="UniProtKB-KW"/>
</dbReference>
<dbReference type="PROSITE" id="PS00397">
    <property type="entry name" value="RECOMBINASES_1"/>
    <property type="match status" value="1"/>
</dbReference>
<evidence type="ECO:0000256" key="1">
    <source>
        <dbReference type="ARBA" id="ARBA00022908"/>
    </source>
</evidence>
<dbReference type="InterPro" id="IPR038109">
    <property type="entry name" value="DNA_bind_recomb_sf"/>
</dbReference>
<comment type="caution">
    <text evidence="8">The sequence shown here is derived from an EMBL/GenBank/DDBJ whole genome shotgun (WGS) entry which is preliminary data.</text>
</comment>
<dbReference type="RefSeq" id="WP_007912980.1">
    <property type="nucleotide sequence ID" value="NZ_ADVG01000002.1"/>
</dbReference>
<dbReference type="CDD" id="cd00338">
    <property type="entry name" value="Ser_Recombinase"/>
    <property type="match status" value="1"/>
</dbReference>
<dbReference type="AlphaFoldDB" id="D6TQH8"/>
<dbReference type="PANTHER" id="PTHR30461:SF23">
    <property type="entry name" value="DNA RECOMBINASE-RELATED"/>
    <property type="match status" value="1"/>
</dbReference>
<feature type="domain" description="Resolvase/invertase-type recombinase catalytic" evidence="6">
    <location>
        <begin position="10"/>
        <end position="157"/>
    </location>
</feature>
<dbReference type="PROSITE" id="PS51736">
    <property type="entry name" value="RECOMBINASES_3"/>
    <property type="match status" value="1"/>
</dbReference>
<feature type="active site" description="O-(5'-phospho-DNA)-serine intermediate" evidence="4 5">
    <location>
        <position position="18"/>
    </location>
</feature>
<dbReference type="InParanoid" id="D6TQH8"/>
<dbReference type="InterPro" id="IPR036162">
    <property type="entry name" value="Resolvase-like_N_sf"/>
</dbReference>
<dbReference type="Pfam" id="PF07508">
    <property type="entry name" value="Recombinase"/>
    <property type="match status" value="1"/>
</dbReference>
<dbReference type="Pfam" id="PF13408">
    <property type="entry name" value="Zn_ribbon_recom"/>
    <property type="match status" value="1"/>
</dbReference>
<keyword evidence="3" id="KW-0233">DNA recombination</keyword>
<dbReference type="GO" id="GO:0000150">
    <property type="term" value="F:DNA strand exchange activity"/>
    <property type="evidence" value="ECO:0007669"/>
    <property type="project" value="InterPro"/>
</dbReference>
<sequence length="449" mass="51861">MADTIISKNRAIIYCRVSTDKQEQDGESLEYQENKCRQYAELHNIDVVTVLAEAKSGFIHYSLREKLTLARQFIRDCQADMIIVWDLRRFSRNFVHSALIFEEIESHGGEVVSVSEKIDSSLTGKLIRSILAWSAESEREKIVEYANRRWQTRLELGLPVGTGRAPYGWEWRDKDKTFYMVNHEEAAIRFSIFQMFVELDMSIRGIAHKLTEDGIIPPARARGFNVKNTVWLPSTVHMMLKDVANIGTLQICKSKKALTAKGTETRRPNENMKTIPGGLPAIVPVSLFERAQVRLKTNRAEKSHLPHIPEDFLMKGHIYCKTCGYKMHSHYYRSKKEHVYPYYVCVNHANSLGACPALPQVRTHHIDRLVWEDCCHVFEGLDLIRGTIERNIQESLHTMLEDVQGKQLMTQLQNDIAYAIAERDKHPEGSYYYTLIDQHPRQTRPFTPL</sequence>
<evidence type="ECO:0000313" key="9">
    <source>
        <dbReference type="Proteomes" id="UP000004508"/>
    </source>
</evidence>
<keyword evidence="2" id="KW-0238">DNA-binding</keyword>
<dbReference type="Gene3D" id="3.90.1750.20">
    <property type="entry name" value="Putative Large Serine Recombinase, Chain B, Domain 2"/>
    <property type="match status" value="1"/>
</dbReference>
<keyword evidence="9" id="KW-1185">Reference proteome</keyword>
<protein>
    <submittedName>
        <fullName evidence="8">Resolvase domain protein</fullName>
    </submittedName>
</protein>
<feature type="domain" description="Recombinase" evidence="7">
    <location>
        <begin position="166"/>
        <end position="301"/>
    </location>
</feature>
<dbReference type="InterPro" id="IPR006119">
    <property type="entry name" value="Resolv_N"/>
</dbReference>